<feature type="coiled-coil region" evidence="1">
    <location>
        <begin position="22"/>
        <end position="78"/>
    </location>
</feature>
<keyword evidence="1" id="KW-0175">Coiled coil</keyword>
<dbReference type="Gene3D" id="6.10.280.50">
    <property type="match status" value="1"/>
</dbReference>
<dbReference type="AlphaFoldDB" id="A0A0P6VU52"/>
<dbReference type="EMBL" id="LJYW01000001">
    <property type="protein sequence ID" value="KPL54518.1"/>
    <property type="molecule type" value="Genomic_DNA"/>
</dbReference>
<sequence length="82" mass="9620">MTHTHNELADQLPDFADRIHELKQSDRHFARLADEYHELNRQVHRMETNIEPTADEEIEKAKKQRLKLLDEIQSMLSASPAS</sequence>
<comment type="caution">
    <text evidence="2">The sequence shown here is derived from an EMBL/GenBank/DDBJ whole genome shotgun (WGS) entry which is preliminary data.</text>
</comment>
<proteinExistence type="predicted"/>
<dbReference type="Pfam" id="PF04325">
    <property type="entry name" value="DUF465"/>
    <property type="match status" value="1"/>
</dbReference>
<evidence type="ECO:0000313" key="3">
    <source>
        <dbReference type="Proteomes" id="UP000048984"/>
    </source>
</evidence>
<evidence type="ECO:0008006" key="4">
    <source>
        <dbReference type="Google" id="ProtNLM"/>
    </source>
</evidence>
<dbReference type="STRING" id="665126.ABB55_21730"/>
<dbReference type="InterPro" id="IPR038444">
    <property type="entry name" value="DUF465_sf"/>
</dbReference>
<name>A0A0P6VU52_9HYPH</name>
<evidence type="ECO:0000313" key="2">
    <source>
        <dbReference type="EMBL" id="KPL54518.1"/>
    </source>
</evidence>
<dbReference type="Proteomes" id="UP000048984">
    <property type="component" value="Unassembled WGS sequence"/>
</dbReference>
<keyword evidence="3" id="KW-1185">Reference proteome</keyword>
<gene>
    <name evidence="2" type="ORF">ABB55_21730</name>
</gene>
<organism evidence="2 3">
    <name type="scientific">Prosthecodimorpha hirschii</name>
    <dbReference type="NCBI Taxonomy" id="665126"/>
    <lineage>
        <taxon>Bacteria</taxon>
        <taxon>Pseudomonadati</taxon>
        <taxon>Pseudomonadota</taxon>
        <taxon>Alphaproteobacteria</taxon>
        <taxon>Hyphomicrobiales</taxon>
        <taxon>Ancalomicrobiaceae</taxon>
        <taxon>Prosthecodimorpha</taxon>
    </lineage>
</organism>
<dbReference type="InterPro" id="IPR007420">
    <property type="entry name" value="DUF465"/>
</dbReference>
<dbReference type="OrthoDB" id="1263265at2"/>
<protein>
    <recommendedName>
        <fullName evidence="4">GTP-binding protein</fullName>
    </recommendedName>
</protein>
<reference evidence="2 3" key="2">
    <citation type="submission" date="2015-10" db="EMBL/GenBank/DDBJ databases">
        <title>Draft Genome Sequence of Prosthecomicrobium hirschii ATCC 27832.</title>
        <authorList>
            <person name="Daniel J."/>
            <person name="Givan S.A."/>
            <person name="Brun Y.V."/>
            <person name="Brown P.J."/>
        </authorList>
    </citation>
    <scope>NUCLEOTIDE SEQUENCE [LARGE SCALE GENOMIC DNA]</scope>
    <source>
        <strain evidence="2 3">16</strain>
    </source>
</reference>
<evidence type="ECO:0000256" key="1">
    <source>
        <dbReference type="SAM" id="Coils"/>
    </source>
</evidence>
<accession>A0A0P6VU52</accession>
<reference evidence="2 3" key="1">
    <citation type="submission" date="2015-09" db="EMBL/GenBank/DDBJ databases">
        <authorList>
            <person name="Jackson K.R."/>
            <person name="Lunt B.L."/>
            <person name="Fisher J.N.B."/>
            <person name="Gardner A.V."/>
            <person name="Bailey M.E."/>
            <person name="Deus L.M."/>
            <person name="Earl A.S."/>
            <person name="Gibby P.D."/>
            <person name="Hartmann K.A."/>
            <person name="Liu J.E."/>
            <person name="Manci A.M."/>
            <person name="Nielsen D.A."/>
            <person name="Solomon M.B."/>
            <person name="Breakwell D.P."/>
            <person name="Burnett S.H."/>
            <person name="Grose J.H."/>
        </authorList>
    </citation>
    <scope>NUCLEOTIDE SEQUENCE [LARGE SCALE GENOMIC DNA]</scope>
    <source>
        <strain evidence="2 3">16</strain>
    </source>
</reference>